<evidence type="ECO:0000313" key="6">
    <source>
        <dbReference type="Proteomes" id="UP001597118"/>
    </source>
</evidence>
<organism evidence="5 6">
    <name type="scientific">Pseudopedobacter beijingensis</name>
    <dbReference type="NCBI Taxonomy" id="1207056"/>
    <lineage>
        <taxon>Bacteria</taxon>
        <taxon>Pseudomonadati</taxon>
        <taxon>Bacteroidota</taxon>
        <taxon>Sphingobacteriia</taxon>
        <taxon>Sphingobacteriales</taxon>
        <taxon>Sphingobacteriaceae</taxon>
        <taxon>Pseudopedobacter</taxon>
    </lineage>
</organism>
<dbReference type="SUPFAM" id="SSF46785">
    <property type="entry name" value="Winged helix' DNA-binding domain"/>
    <property type="match status" value="1"/>
</dbReference>
<name>A0ABW4I696_9SPHI</name>
<feature type="domain" description="HTH hxlR-type" evidence="4">
    <location>
        <begin position="25"/>
        <end position="123"/>
    </location>
</feature>
<evidence type="ECO:0000259" key="4">
    <source>
        <dbReference type="PROSITE" id="PS51118"/>
    </source>
</evidence>
<gene>
    <name evidence="5" type="ORF">ACFSAH_00210</name>
</gene>
<dbReference type="EMBL" id="JBHUDG010000001">
    <property type="protein sequence ID" value="MFD1628273.1"/>
    <property type="molecule type" value="Genomic_DNA"/>
</dbReference>
<dbReference type="RefSeq" id="WP_379660661.1">
    <property type="nucleotide sequence ID" value="NZ_JBHUDG010000001.1"/>
</dbReference>
<proteinExistence type="predicted"/>
<dbReference type="PROSITE" id="PS51118">
    <property type="entry name" value="HTH_HXLR"/>
    <property type="match status" value="1"/>
</dbReference>
<keyword evidence="2" id="KW-0238">DNA-binding</keyword>
<evidence type="ECO:0000256" key="2">
    <source>
        <dbReference type="ARBA" id="ARBA00023125"/>
    </source>
</evidence>
<dbReference type="InterPro" id="IPR036390">
    <property type="entry name" value="WH_DNA-bd_sf"/>
</dbReference>
<evidence type="ECO:0000256" key="1">
    <source>
        <dbReference type="ARBA" id="ARBA00023015"/>
    </source>
</evidence>
<keyword evidence="6" id="KW-1185">Reference proteome</keyword>
<dbReference type="PANTHER" id="PTHR33204">
    <property type="entry name" value="TRANSCRIPTIONAL REGULATOR, MARR FAMILY"/>
    <property type="match status" value="1"/>
</dbReference>
<evidence type="ECO:0000313" key="5">
    <source>
        <dbReference type="EMBL" id="MFD1628273.1"/>
    </source>
</evidence>
<dbReference type="Gene3D" id="1.10.10.10">
    <property type="entry name" value="Winged helix-like DNA-binding domain superfamily/Winged helix DNA-binding domain"/>
    <property type="match status" value="1"/>
</dbReference>
<sequence length="132" mass="15104">MKNPLKIMSESQLTTKEAKIEEKVCPLEFAVNTISGKWKIPIVWQINEGKKRPSEFLKGIGKVDRRVLNQQLKEMEQSGILTKISFPELPPRVEYSLTSLGKELVKVLWQLNDWGKLLLESNKNANDISPKT</sequence>
<dbReference type="InterPro" id="IPR036388">
    <property type="entry name" value="WH-like_DNA-bd_sf"/>
</dbReference>
<dbReference type="Proteomes" id="UP001597118">
    <property type="component" value="Unassembled WGS sequence"/>
</dbReference>
<reference evidence="6" key="1">
    <citation type="journal article" date="2019" name="Int. J. Syst. Evol. Microbiol.">
        <title>The Global Catalogue of Microorganisms (GCM) 10K type strain sequencing project: providing services to taxonomists for standard genome sequencing and annotation.</title>
        <authorList>
            <consortium name="The Broad Institute Genomics Platform"/>
            <consortium name="The Broad Institute Genome Sequencing Center for Infectious Disease"/>
            <person name="Wu L."/>
            <person name="Ma J."/>
        </authorList>
    </citation>
    <scope>NUCLEOTIDE SEQUENCE [LARGE SCALE GENOMIC DNA]</scope>
    <source>
        <strain evidence="6">CCUG 53762</strain>
    </source>
</reference>
<dbReference type="InterPro" id="IPR002577">
    <property type="entry name" value="HTH_HxlR"/>
</dbReference>
<evidence type="ECO:0000256" key="3">
    <source>
        <dbReference type="ARBA" id="ARBA00023163"/>
    </source>
</evidence>
<protein>
    <submittedName>
        <fullName evidence="5">Winged helix-turn-helix transcriptional regulator</fullName>
    </submittedName>
</protein>
<comment type="caution">
    <text evidence="5">The sequence shown here is derived from an EMBL/GenBank/DDBJ whole genome shotgun (WGS) entry which is preliminary data.</text>
</comment>
<keyword evidence="1" id="KW-0805">Transcription regulation</keyword>
<keyword evidence="3" id="KW-0804">Transcription</keyword>
<dbReference type="Pfam" id="PF01638">
    <property type="entry name" value="HxlR"/>
    <property type="match status" value="1"/>
</dbReference>
<accession>A0ABW4I696</accession>